<dbReference type="GO" id="GO:0006633">
    <property type="term" value="P:fatty acid biosynthetic process"/>
    <property type="evidence" value="ECO:0007669"/>
    <property type="project" value="InterPro"/>
</dbReference>
<feature type="domain" description="Beta-ketoacyl-[acyl-carrier-protein] synthase III C-terminal" evidence="4">
    <location>
        <begin position="268"/>
        <end position="355"/>
    </location>
</feature>
<evidence type="ECO:0000256" key="1">
    <source>
        <dbReference type="ARBA" id="ARBA00022490"/>
    </source>
</evidence>
<keyword evidence="3" id="KW-0012">Acyltransferase</keyword>
<feature type="domain" description="Beta-ketoacyl-[acyl-carrier-protein] synthase III N-terminal" evidence="5">
    <location>
        <begin position="134"/>
        <end position="213"/>
    </location>
</feature>
<gene>
    <name evidence="6" type="primary">verC3</name>
</gene>
<proteinExistence type="predicted"/>
<evidence type="ECO:0000256" key="3">
    <source>
        <dbReference type="ARBA" id="ARBA00023315"/>
    </source>
</evidence>
<dbReference type="SUPFAM" id="SSF53901">
    <property type="entry name" value="Thiolase-like"/>
    <property type="match status" value="1"/>
</dbReference>
<protein>
    <submittedName>
        <fullName evidence="6">U-62,162 ketosynthase III</fullName>
    </submittedName>
</protein>
<dbReference type="CDD" id="cd00830">
    <property type="entry name" value="KAS_III"/>
    <property type="match status" value="1"/>
</dbReference>
<dbReference type="GO" id="GO:0004315">
    <property type="term" value="F:3-oxoacyl-[acyl-carrier-protein] synthase activity"/>
    <property type="evidence" value="ECO:0007669"/>
    <property type="project" value="InterPro"/>
</dbReference>
<organism evidence="6">
    <name type="scientific">Streptomyces verdensis</name>
    <dbReference type="NCBI Taxonomy" id="2826946"/>
    <lineage>
        <taxon>Bacteria</taxon>
        <taxon>Bacillati</taxon>
        <taxon>Actinomycetota</taxon>
        <taxon>Actinomycetes</taxon>
        <taxon>Kitasatosporales</taxon>
        <taxon>Streptomycetaceae</taxon>
        <taxon>Streptomyces</taxon>
    </lineage>
</organism>
<dbReference type="Pfam" id="PF08545">
    <property type="entry name" value="ACP_syn_III"/>
    <property type="match status" value="1"/>
</dbReference>
<dbReference type="InterPro" id="IPR013747">
    <property type="entry name" value="ACP_syn_III_C"/>
</dbReference>
<dbReference type="Pfam" id="PF08541">
    <property type="entry name" value="ACP_syn_III_C"/>
    <property type="match status" value="1"/>
</dbReference>
<sequence>MGQSEGAFPPSGAAERLGPMEPIAYDRPRGVGIRAIGGHLPERVVTNADLEQRLDTTDAWISEFIGVRTRRWSAPEEWSSDLGAKALLDACERAGVSPHSVDLVICGTYTPDNLIPATAVAIMGKAGIQDVPGFDVNTGGCPGGTWALDVGAKYVASGAYRRVAVVLADVSTKTFDPEDRTVGVIFGDGAACYLLEPVEAGRGISSAVLRSDPSAYTTAYVKREKRTWDDGTPKQSAFGDNFAHMYGRGVRDFALERVPGFVEELVKTNGITLDDIDLIVFHQANYHLIHLLMEKLGLPAEKTMTNVQEYGNTSGAGVPLVLREAMDTGRVAPGDNVVIVSFGAGMSHGGTLIRWTGADDFGQRP</sequence>
<evidence type="ECO:0000259" key="4">
    <source>
        <dbReference type="Pfam" id="PF08541"/>
    </source>
</evidence>
<dbReference type="PANTHER" id="PTHR34069">
    <property type="entry name" value="3-OXOACYL-[ACYL-CARRIER-PROTEIN] SYNTHASE 3"/>
    <property type="match status" value="1"/>
</dbReference>
<dbReference type="Gene3D" id="3.40.47.10">
    <property type="match status" value="1"/>
</dbReference>
<dbReference type="PANTHER" id="PTHR34069:SF2">
    <property type="entry name" value="BETA-KETOACYL-[ACYL-CARRIER-PROTEIN] SYNTHASE III"/>
    <property type="match status" value="1"/>
</dbReference>
<dbReference type="EMBL" id="MW658364">
    <property type="protein sequence ID" value="QTW52589.1"/>
    <property type="molecule type" value="Genomic_DNA"/>
</dbReference>
<reference evidence="6" key="1">
    <citation type="journal article" name="Microorganisms">
        <title>Activation of a Cryptic Manumycin-Type Biosynthetic Gene Cluster of Saccharothrix espanaensis DSM44229 by Series of Genetic Manipulations.</title>
        <authorList>
            <person name="Gorniakova D."/>
            <person name="Petricek M."/>
            <person name="Kahoun D."/>
            <person name="Grabic R."/>
            <person name="Zelenka T."/>
            <person name="Chronakova A."/>
            <person name="Petrickova K."/>
        </authorList>
    </citation>
    <scope>NUCLEOTIDE SEQUENCE</scope>
    <source>
        <strain evidence="6">NRRL 12256</strain>
    </source>
</reference>
<keyword evidence="2" id="KW-0808">Transferase</keyword>
<accession>A0A8B0N6I4</accession>
<name>A0A8B0N6I4_9ACTN</name>
<keyword evidence="1" id="KW-0963">Cytoplasm</keyword>
<evidence type="ECO:0000259" key="5">
    <source>
        <dbReference type="Pfam" id="PF08545"/>
    </source>
</evidence>
<dbReference type="GO" id="GO:0044550">
    <property type="term" value="P:secondary metabolite biosynthetic process"/>
    <property type="evidence" value="ECO:0007669"/>
    <property type="project" value="TreeGrafter"/>
</dbReference>
<dbReference type="AlphaFoldDB" id="A0A8B0N6I4"/>
<dbReference type="InterPro" id="IPR016039">
    <property type="entry name" value="Thiolase-like"/>
</dbReference>
<evidence type="ECO:0000313" key="6">
    <source>
        <dbReference type="EMBL" id="QTW52589.1"/>
    </source>
</evidence>
<dbReference type="NCBIfam" id="NF006829">
    <property type="entry name" value="PRK09352.1"/>
    <property type="match status" value="1"/>
</dbReference>
<evidence type="ECO:0000256" key="2">
    <source>
        <dbReference type="ARBA" id="ARBA00022679"/>
    </source>
</evidence>
<dbReference type="InterPro" id="IPR013751">
    <property type="entry name" value="ACP_syn_III_N"/>
</dbReference>